<organism evidence="1 2">
    <name type="scientific">Funneliformis mosseae</name>
    <name type="common">Endomycorrhizal fungus</name>
    <name type="synonym">Glomus mosseae</name>
    <dbReference type="NCBI Taxonomy" id="27381"/>
    <lineage>
        <taxon>Eukaryota</taxon>
        <taxon>Fungi</taxon>
        <taxon>Fungi incertae sedis</taxon>
        <taxon>Mucoromycota</taxon>
        <taxon>Glomeromycotina</taxon>
        <taxon>Glomeromycetes</taxon>
        <taxon>Glomerales</taxon>
        <taxon>Glomeraceae</taxon>
        <taxon>Funneliformis</taxon>
    </lineage>
</organism>
<protein>
    <submittedName>
        <fullName evidence="1">7147_t:CDS:1</fullName>
    </submittedName>
</protein>
<proteinExistence type="predicted"/>
<evidence type="ECO:0000313" key="2">
    <source>
        <dbReference type="Proteomes" id="UP000789375"/>
    </source>
</evidence>
<comment type="caution">
    <text evidence="1">The sequence shown here is derived from an EMBL/GenBank/DDBJ whole genome shotgun (WGS) entry which is preliminary data.</text>
</comment>
<name>A0A9N9N4C8_FUNMO</name>
<dbReference type="Proteomes" id="UP000789375">
    <property type="component" value="Unassembled WGS sequence"/>
</dbReference>
<feature type="non-terminal residue" evidence="1">
    <location>
        <position position="47"/>
    </location>
</feature>
<reference evidence="1" key="1">
    <citation type="submission" date="2021-06" db="EMBL/GenBank/DDBJ databases">
        <authorList>
            <person name="Kallberg Y."/>
            <person name="Tangrot J."/>
            <person name="Rosling A."/>
        </authorList>
    </citation>
    <scope>NUCLEOTIDE SEQUENCE</scope>
    <source>
        <strain evidence="1">87-6 pot B 2015</strain>
    </source>
</reference>
<gene>
    <name evidence="1" type="ORF">FMOSSE_LOCUS13835</name>
</gene>
<sequence length="47" mass="5233">DVDIYNSVRPTAGIPKDTLALLSYDIIIEYLEKAFANCLALFTNAKQ</sequence>
<evidence type="ECO:0000313" key="1">
    <source>
        <dbReference type="EMBL" id="CAG8701410.1"/>
    </source>
</evidence>
<dbReference type="EMBL" id="CAJVPP010009010">
    <property type="protein sequence ID" value="CAG8701410.1"/>
    <property type="molecule type" value="Genomic_DNA"/>
</dbReference>
<accession>A0A9N9N4C8</accession>
<keyword evidence="2" id="KW-1185">Reference proteome</keyword>
<dbReference type="AlphaFoldDB" id="A0A9N9N4C8"/>